<dbReference type="GO" id="GO:0016301">
    <property type="term" value="F:kinase activity"/>
    <property type="evidence" value="ECO:0007669"/>
    <property type="project" value="UniProtKB-KW"/>
</dbReference>
<keyword evidence="3" id="KW-0675">Receptor</keyword>
<feature type="signal peptide" evidence="2">
    <location>
        <begin position="1"/>
        <end position="26"/>
    </location>
</feature>
<organism evidence="3 4">
    <name type="scientific">Crotalus adamanteus</name>
    <name type="common">Eastern diamondback rattlesnake</name>
    <dbReference type="NCBI Taxonomy" id="8729"/>
    <lineage>
        <taxon>Eukaryota</taxon>
        <taxon>Metazoa</taxon>
        <taxon>Chordata</taxon>
        <taxon>Craniata</taxon>
        <taxon>Vertebrata</taxon>
        <taxon>Euteleostomi</taxon>
        <taxon>Lepidosauria</taxon>
        <taxon>Squamata</taxon>
        <taxon>Bifurcata</taxon>
        <taxon>Unidentata</taxon>
        <taxon>Episquamata</taxon>
        <taxon>Toxicofera</taxon>
        <taxon>Serpentes</taxon>
        <taxon>Colubroidea</taxon>
        <taxon>Viperidae</taxon>
        <taxon>Crotalinae</taxon>
        <taxon>Crotalus</taxon>
    </lineage>
</organism>
<evidence type="ECO:0000313" key="3">
    <source>
        <dbReference type="EMBL" id="KAK9411949.1"/>
    </source>
</evidence>
<evidence type="ECO:0000256" key="2">
    <source>
        <dbReference type="SAM" id="SignalP"/>
    </source>
</evidence>
<keyword evidence="3" id="KW-0808">Transferase</keyword>
<sequence>MKSADFPPFLLAHLLIFATQGGTVDAGSPLLGSRAGGQQPPRDAPSFSRQQRKSLAMDFIVPSLFRTYLRELVLGDGGRGEPLGGFKAHCSLVLDCPPLLRAASSWPPRSGAAEPAGRARTQSKVLKAGAVRKLRRAKQLVLEVGETNLRDDCAWRSEAGVVATASRLEFTLTEEFSWWIRSGEGRLRVRLMPERKASFLGREGSLSAAIRASRPRLFFQMATRGERIVGDFCA</sequence>
<evidence type="ECO:0000256" key="1">
    <source>
        <dbReference type="SAM" id="MobiDB-lite"/>
    </source>
</evidence>
<feature type="region of interest" description="Disordered" evidence="1">
    <location>
        <begin position="28"/>
        <end position="50"/>
    </location>
</feature>
<name>A0AAW1CC73_CROAD</name>
<proteinExistence type="predicted"/>
<gene>
    <name evidence="3" type="ORF">NXF25_003124</name>
</gene>
<reference evidence="3 4" key="1">
    <citation type="journal article" date="2024" name="Proc. Natl. Acad. Sci. U.S.A.">
        <title>The genetic regulatory architecture and epigenomic basis for age-related changes in rattlesnake venom.</title>
        <authorList>
            <person name="Hogan M.P."/>
            <person name="Holding M.L."/>
            <person name="Nystrom G.S."/>
            <person name="Colston T.J."/>
            <person name="Bartlett D.A."/>
            <person name="Mason A.J."/>
            <person name="Ellsworth S.A."/>
            <person name="Rautsaw R.M."/>
            <person name="Lawrence K.C."/>
            <person name="Strickland J.L."/>
            <person name="He B."/>
            <person name="Fraser P."/>
            <person name="Margres M.J."/>
            <person name="Gilbert D.M."/>
            <person name="Gibbs H.L."/>
            <person name="Parkinson C.L."/>
            <person name="Rokyta D.R."/>
        </authorList>
    </citation>
    <scope>NUCLEOTIDE SEQUENCE [LARGE SCALE GENOMIC DNA]</scope>
    <source>
        <strain evidence="3">DRR0105</strain>
    </source>
</reference>
<evidence type="ECO:0000313" key="4">
    <source>
        <dbReference type="Proteomes" id="UP001474421"/>
    </source>
</evidence>
<feature type="chain" id="PRO_5043452394" evidence="2">
    <location>
        <begin position="27"/>
        <end position="234"/>
    </location>
</feature>
<keyword evidence="2" id="KW-0732">Signal</keyword>
<comment type="caution">
    <text evidence="3">The sequence shown here is derived from an EMBL/GenBank/DDBJ whole genome shotgun (WGS) entry which is preliminary data.</text>
</comment>
<dbReference type="Proteomes" id="UP001474421">
    <property type="component" value="Unassembled WGS sequence"/>
</dbReference>
<keyword evidence="3" id="KW-0418">Kinase</keyword>
<keyword evidence="4" id="KW-1185">Reference proteome</keyword>
<dbReference type="EMBL" id="JAOTOJ010000001">
    <property type="protein sequence ID" value="KAK9411949.1"/>
    <property type="molecule type" value="Genomic_DNA"/>
</dbReference>
<protein>
    <submittedName>
        <fullName evidence="3">ALK: ALK tyrosine kinase receptor</fullName>
    </submittedName>
</protein>
<accession>A0AAW1CC73</accession>
<dbReference type="AlphaFoldDB" id="A0AAW1CC73"/>